<feature type="non-terminal residue" evidence="1">
    <location>
        <position position="71"/>
    </location>
</feature>
<dbReference type="HOGENOM" id="CLU_2746085_0_0_4"/>
<comment type="caution">
    <text evidence="1">The sequence shown here is derived from an EMBL/GenBank/DDBJ whole genome shotgun (WGS) entry which is preliminary data.</text>
</comment>
<name>F2BE91_9NEIS</name>
<dbReference type="EMBL" id="AFAY01000042">
    <property type="protein sequence ID" value="EGF10410.1"/>
    <property type="molecule type" value="Genomic_DNA"/>
</dbReference>
<accession>F2BE91</accession>
<reference evidence="1 2" key="1">
    <citation type="submission" date="2011-02" db="EMBL/GenBank/DDBJ databases">
        <authorList>
            <person name="Muzny D."/>
            <person name="Qin X."/>
            <person name="Deng J."/>
            <person name="Jiang H."/>
            <person name="Liu Y."/>
            <person name="Qu J."/>
            <person name="Song X.-Z."/>
            <person name="Zhang L."/>
            <person name="Thornton R."/>
            <person name="Coyle M."/>
            <person name="Francisco L."/>
            <person name="Jackson L."/>
            <person name="Javaid M."/>
            <person name="Korchina V."/>
            <person name="Kovar C."/>
            <person name="Mata R."/>
            <person name="Mathew T."/>
            <person name="Ngo R."/>
            <person name="Nguyen L."/>
            <person name="Nguyen N."/>
            <person name="Okwuonu G."/>
            <person name="Ongeri F."/>
            <person name="Pham C."/>
            <person name="Simmons D."/>
            <person name="Wilczek-Boney K."/>
            <person name="Hale W."/>
            <person name="Jakkamsetti A."/>
            <person name="Pham P."/>
            <person name="Ruth R."/>
            <person name="San Lucas F."/>
            <person name="Warren J."/>
            <person name="Zhang J."/>
            <person name="Zhao Z."/>
            <person name="Zhou C."/>
            <person name="Zhu D."/>
            <person name="Lee S."/>
            <person name="Bess C."/>
            <person name="Blankenburg K."/>
            <person name="Forbes L."/>
            <person name="Fu Q."/>
            <person name="Gubbala S."/>
            <person name="Hirani K."/>
            <person name="Jayaseelan J.C."/>
            <person name="Lara F."/>
            <person name="Munidasa M."/>
            <person name="Palculict T."/>
            <person name="Patil S."/>
            <person name="Pu L.-L."/>
            <person name="Saada N."/>
            <person name="Tang L."/>
            <person name="Weissenberger G."/>
            <person name="Zhu Y."/>
            <person name="Hemphill L."/>
            <person name="Shang Y."/>
            <person name="Youmans B."/>
            <person name="Ayvaz T."/>
            <person name="Ross M."/>
            <person name="Santibanez J."/>
            <person name="Aqrawi P."/>
            <person name="Gross S."/>
            <person name="Joshi V."/>
            <person name="Fowler G."/>
            <person name="Nazareth L."/>
            <person name="Reid J."/>
            <person name="Worley K."/>
            <person name="Petrosino J."/>
            <person name="Highlander S."/>
            <person name="Gibbs R."/>
        </authorList>
    </citation>
    <scope>NUCLEOTIDE SEQUENCE [LARGE SCALE GENOMIC DNA]</scope>
    <source>
        <strain evidence="1 2">ATCC BAA-1200</strain>
    </source>
</reference>
<proteinExistence type="predicted"/>
<organism evidence="1 2">
    <name type="scientific">Neisseria bacilliformis ATCC BAA-1200</name>
    <dbReference type="NCBI Taxonomy" id="888742"/>
    <lineage>
        <taxon>Bacteria</taxon>
        <taxon>Pseudomonadati</taxon>
        <taxon>Pseudomonadota</taxon>
        <taxon>Betaproteobacteria</taxon>
        <taxon>Neisseriales</taxon>
        <taxon>Neisseriaceae</taxon>
        <taxon>Neisseria</taxon>
    </lineage>
</organism>
<evidence type="ECO:0000313" key="1">
    <source>
        <dbReference type="EMBL" id="EGF10410.1"/>
    </source>
</evidence>
<evidence type="ECO:0000313" key="2">
    <source>
        <dbReference type="Proteomes" id="UP000004105"/>
    </source>
</evidence>
<dbReference type="AlphaFoldDB" id="F2BE91"/>
<sequence>MVCVLAGLSGCAVLDGSFGKPKAPPKSRQQIIAELNAKYPGCPHIESDSIYDLRPLQNSFFPDSRNLNKDF</sequence>
<protein>
    <submittedName>
        <fullName evidence="1">Uncharacterized protein</fullName>
    </submittedName>
</protein>
<dbReference type="Proteomes" id="UP000004105">
    <property type="component" value="Unassembled WGS sequence"/>
</dbReference>
<keyword evidence="2" id="KW-1185">Reference proteome</keyword>
<gene>
    <name evidence="1" type="ORF">HMPREF9123_2047</name>
</gene>